<evidence type="ECO:0000313" key="1">
    <source>
        <dbReference type="EMBL" id="KAJ3524689.1"/>
    </source>
</evidence>
<keyword evidence="2" id="KW-1185">Reference proteome</keyword>
<gene>
    <name evidence="1" type="ORF">NM208_g11959</name>
</gene>
<organism evidence="1 2">
    <name type="scientific">Fusarium decemcellulare</name>
    <dbReference type="NCBI Taxonomy" id="57161"/>
    <lineage>
        <taxon>Eukaryota</taxon>
        <taxon>Fungi</taxon>
        <taxon>Dikarya</taxon>
        <taxon>Ascomycota</taxon>
        <taxon>Pezizomycotina</taxon>
        <taxon>Sordariomycetes</taxon>
        <taxon>Hypocreomycetidae</taxon>
        <taxon>Hypocreales</taxon>
        <taxon>Nectriaceae</taxon>
        <taxon>Fusarium</taxon>
        <taxon>Fusarium decemcellulare species complex</taxon>
    </lineage>
</organism>
<name>A0ACC1RSF1_9HYPO</name>
<comment type="caution">
    <text evidence="1">The sequence shown here is derived from an EMBL/GenBank/DDBJ whole genome shotgun (WGS) entry which is preliminary data.</text>
</comment>
<protein>
    <submittedName>
        <fullName evidence="1">Uncharacterized protein</fullName>
    </submittedName>
</protein>
<sequence length="228" mass="24755">MRALTQLLSAALLPIAAVAQNSITFNSPGNPILGDGTLYTADPAPLVVGNKVYILAGRDEADERTNDFVMNEWELYEATSPKPSGGSWTLHRNIAKPQDIFSWAQPGGAYASQIVQGKDGKFYLYVSVREKNGASDPFSIGVAVASSPQGPYKDAHPSGPIISQRVPVSNNIHNIDPTVLVDDNGKVYLYWGSFNQLRGYELDSDMVTIKGSAVNHLLSLLRCQQCWS</sequence>
<evidence type="ECO:0000313" key="2">
    <source>
        <dbReference type="Proteomes" id="UP001148629"/>
    </source>
</evidence>
<reference evidence="1" key="1">
    <citation type="submission" date="2022-08" db="EMBL/GenBank/DDBJ databases">
        <title>Genome Sequence of Fusarium decemcellulare.</title>
        <authorList>
            <person name="Buettner E."/>
        </authorList>
    </citation>
    <scope>NUCLEOTIDE SEQUENCE</scope>
    <source>
        <strain evidence="1">Babe19</strain>
    </source>
</reference>
<dbReference type="EMBL" id="JANRMS010002035">
    <property type="protein sequence ID" value="KAJ3524689.1"/>
    <property type="molecule type" value="Genomic_DNA"/>
</dbReference>
<proteinExistence type="predicted"/>
<dbReference type="Proteomes" id="UP001148629">
    <property type="component" value="Unassembled WGS sequence"/>
</dbReference>
<accession>A0ACC1RSF1</accession>